<evidence type="ECO:0000256" key="3">
    <source>
        <dbReference type="SAM" id="SignalP"/>
    </source>
</evidence>
<dbReference type="AlphaFoldDB" id="A0A2W2BVP7"/>
<dbReference type="SUPFAM" id="SSF49299">
    <property type="entry name" value="PKD domain"/>
    <property type="match status" value="1"/>
</dbReference>
<dbReference type="SUPFAM" id="SSF63825">
    <property type="entry name" value="YWTD domain"/>
    <property type="match status" value="1"/>
</dbReference>
<dbReference type="InterPro" id="IPR035986">
    <property type="entry name" value="PKD_dom_sf"/>
</dbReference>
<keyword evidence="1" id="KW-0677">Repeat</keyword>
<evidence type="ECO:0000256" key="1">
    <source>
        <dbReference type="ARBA" id="ARBA00022737"/>
    </source>
</evidence>
<feature type="repeat" description="NHL" evidence="2">
    <location>
        <begin position="149"/>
        <end position="186"/>
    </location>
</feature>
<feature type="repeat" description="NHL" evidence="2">
    <location>
        <begin position="598"/>
        <end position="641"/>
    </location>
</feature>
<dbReference type="Gene3D" id="2.120.10.30">
    <property type="entry name" value="TolB, C-terminal domain"/>
    <property type="match status" value="7"/>
</dbReference>
<dbReference type="Gene3D" id="2.60.40.10">
    <property type="entry name" value="Immunoglobulins"/>
    <property type="match status" value="4"/>
</dbReference>
<dbReference type="PANTHER" id="PTHR46388">
    <property type="entry name" value="NHL REPEAT-CONTAINING PROTEIN 2"/>
    <property type="match status" value="1"/>
</dbReference>
<dbReference type="EMBL" id="QKTW01000022">
    <property type="protein sequence ID" value="PZF71893.1"/>
    <property type="molecule type" value="Genomic_DNA"/>
</dbReference>
<dbReference type="Pfam" id="PF25021">
    <property type="entry name" value="TEN_NHL"/>
    <property type="match status" value="2"/>
</dbReference>
<dbReference type="InterPro" id="IPR013783">
    <property type="entry name" value="Ig-like_fold"/>
</dbReference>
<feature type="signal peptide" evidence="3">
    <location>
        <begin position="1"/>
        <end position="23"/>
    </location>
</feature>
<dbReference type="RefSeq" id="WP_111000263.1">
    <property type="nucleotide sequence ID" value="NZ_QKTW01000022.1"/>
</dbReference>
<evidence type="ECO:0000313" key="6">
    <source>
        <dbReference type="EMBL" id="PZF71893.1"/>
    </source>
</evidence>
<evidence type="ECO:0000259" key="4">
    <source>
        <dbReference type="Pfam" id="PF18962"/>
    </source>
</evidence>
<dbReference type="InterPro" id="IPR000033">
    <property type="entry name" value="LDLR_classB_rpt"/>
</dbReference>
<accession>A0A2W2BVP7</accession>
<sequence>MKKRYLLPFIALSTLFTPLLVSAQNISTFAGGLGAGNAANISVTSPNAVAVDAAGNAYVTDGGNSIIRKITPAGIATVIAGTGTPGYNGDGGLAQNAQLNGPNGITIDPAGNIYVADYYNYRVRRIDAVTGIITSVAGTGTSGYNNDNIPANTAQLKSPAGVALDTAGNIYIAEASGYRIRKITVSTGIITTIAGVGTSGNTGDGAAATLAKLNTPRSISVDIAGNVYIADNGNYKIRRVDVVTGNISTIAGIGTNGSAGDGAAATLAQVNPMGVVVDANNNVYIADNNNHKIRKIDGTTGIITTISGTGTALSTGDGGLASLAQVNSPRGLTRTASGSMYIAEYGGNRVRVIDGSSGIITTLAGNGNYSYGGDGGLPVNSQLSGPVGVSTDGAGNVYISDQGNKKVRKATHSTNIIDGFAGTGVQGASGDGGLAVAAQLNLMGGTAVDANGNTYIADWNNHKIRKVDAVTGNISTIAGTGGTGFTGDGGQATAANLYNPNSVAILGNFLYIADGSNQVIRQVDLSTGIIGTVAGTGGIGGLTGDGGPATSAKLNTPSGVAVDTAGNIYIADYGNHKIRKVSRASGIITTIAGTGTGGFSGDSSLATAAQIKHPRGLAVDINNNLYIADVDNNRVRKIDAITGKIYTIAGNGTAGFSGDGGLPKAASLNAPYGVAVDAAGNFYVADQNNNRVRTFLVPLSPAISIAASQNNLCSGNTVTYTANTSFGGTTPGYQWTVNGANITGATSATYSYTPVNGDVVRCVLTSSAVNAAPATITSDSVSMVVNTSVTPLLNIVSSRDTMCAGTQVAFTTTPTFGGTAPTYQWTVNGTTMSGATNATYNYTPANNDTVRCILTSNYGCVSTPHATSNTKIMTVNPILTPAASIVASQNNICFGTQVTYTVTPTNGGSTPNYQWMMNGTPVSGATDTSYQYTPTNGLTISCVLTSNATCASPASATSDTITMVVNPVVAPTVTFTANPGTSIPDGQQITFTATPTNGGTNPQYQWLKNGLNIAGATQATYTAIAGTDVLNNDQISVWIKNTDACGDTASSSATIVTVTTGIGTIGNNRYALSLYPNPNNGGFTLKGSLTNKATHAINLTVYNAIGQLIHQESVSVANGTLNHQVELSKNLPSGNYFLKLNDDNSSMIRFTISGN</sequence>
<dbReference type="SUPFAM" id="SSF63829">
    <property type="entry name" value="Calcium-dependent phosphotriesterase"/>
    <property type="match status" value="2"/>
</dbReference>
<dbReference type="Pfam" id="PF01436">
    <property type="entry name" value="NHL"/>
    <property type="match status" value="4"/>
</dbReference>
<reference evidence="6 7" key="1">
    <citation type="submission" date="2018-06" db="EMBL/GenBank/DDBJ databases">
        <title>Mucibacter soli gen. nov., sp. nov., a new member of the family Chitinophagaceae producing mucin.</title>
        <authorList>
            <person name="Kim M.-K."/>
            <person name="Park S."/>
            <person name="Kim T.-S."/>
            <person name="Joung Y."/>
            <person name="Han J.-H."/>
            <person name="Kim S.B."/>
        </authorList>
    </citation>
    <scope>NUCLEOTIDE SEQUENCE [LARGE SCALE GENOMIC DNA]</scope>
    <source>
        <strain evidence="6 7">R1-15</strain>
    </source>
</reference>
<feature type="domain" description="Teneurin NHL" evidence="5">
    <location>
        <begin position="199"/>
        <end position="252"/>
    </location>
</feature>
<dbReference type="CDD" id="cd14953">
    <property type="entry name" value="NHL_like_1"/>
    <property type="match status" value="1"/>
</dbReference>
<dbReference type="OrthoDB" id="9805017at2"/>
<dbReference type="NCBIfam" id="TIGR04183">
    <property type="entry name" value="Por_Secre_tail"/>
    <property type="match status" value="1"/>
</dbReference>
<organism evidence="6 7">
    <name type="scientific">Taibaiella soli</name>
    <dbReference type="NCBI Taxonomy" id="1649169"/>
    <lineage>
        <taxon>Bacteria</taxon>
        <taxon>Pseudomonadati</taxon>
        <taxon>Bacteroidota</taxon>
        <taxon>Chitinophagia</taxon>
        <taxon>Chitinophagales</taxon>
        <taxon>Chitinophagaceae</taxon>
        <taxon>Taibaiella</taxon>
    </lineage>
</organism>
<protein>
    <submittedName>
        <fullName evidence="6">Uncharacterized protein</fullName>
    </submittedName>
</protein>
<feature type="domain" description="Teneurin NHL" evidence="5">
    <location>
        <begin position="543"/>
        <end position="594"/>
    </location>
</feature>
<dbReference type="SMART" id="SM00135">
    <property type="entry name" value="LY"/>
    <property type="match status" value="5"/>
</dbReference>
<dbReference type="InterPro" id="IPR026444">
    <property type="entry name" value="Secre_tail"/>
</dbReference>
<evidence type="ECO:0000256" key="2">
    <source>
        <dbReference type="PROSITE-ProRule" id="PRU00504"/>
    </source>
</evidence>
<feature type="domain" description="Secretion system C-terminal sorting" evidence="4">
    <location>
        <begin position="1074"/>
        <end position="1147"/>
    </location>
</feature>
<dbReference type="InterPro" id="IPR001258">
    <property type="entry name" value="NHL_repeat"/>
</dbReference>
<dbReference type="PROSITE" id="PS51125">
    <property type="entry name" value="NHL"/>
    <property type="match status" value="4"/>
</dbReference>
<proteinExistence type="predicted"/>
<evidence type="ECO:0000313" key="7">
    <source>
        <dbReference type="Proteomes" id="UP000248745"/>
    </source>
</evidence>
<keyword evidence="3" id="KW-0732">Signal</keyword>
<feature type="chain" id="PRO_5016040258" evidence="3">
    <location>
        <begin position="24"/>
        <end position="1155"/>
    </location>
</feature>
<name>A0A2W2BVP7_9BACT</name>
<dbReference type="PANTHER" id="PTHR46388:SF2">
    <property type="entry name" value="NHL REPEAT-CONTAINING PROTEIN 2"/>
    <property type="match status" value="1"/>
</dbReference>
<dbReference type="InterPro" id="IPR011042">
    <property type="entry name" value="6-blade_b-propeller_TolB-like"/>
</dbReference>
<gene>
    <name evidence="6" type="ORF">DN068_17720</name>
</gene>
<feature type="repeat" description="NHL" evidence="2">
    <location>
        <begin position="98"/>
        <end position="123"/>
    </location>
</feature>
<keyword evidence="7" id="KW-1185">Reference proteome</keyword>
<dbReference type="Proteomes" id="UP000248745">
    <property type="component" value="Unassembled WGS sequence"/>
</dbReference>
<dbReference type="Pfam" id="PF18962">
    <property type="entry name" value="Por_Secre_tail"/>
    <property type="match status" value="1"/>
</dbReference>
<feature type="repeat" description="NHL" evidence="2">
    <location>
        <begin position="554"/>
        <end position="584"/>
    </location>
</feature>
<comment type="caution">
    <text evidence="6">The sequence shown here is derived from an EMBL/GenBank/DDBJ whole genome shotgun (WGS) entry which is preliminary data.</text>
</comment>
<dbReference type="InterPro" id="IPR056822">
    <property type="entry name" value="TEN_NHL"/>
</dbReference>
<evidence type="ECO:0000259" key="5">
    <source>
        <dbReference type="Pfam" id="PF25021"/>
    </source>
</evidence>